<dbReference type="PANTHER" id="PTHR23167">
    <property type="entry name" value="CALPONIN HOMOLOGY DOMAIN-CONTAINING PROTEIN DDB_G0272472-RELATED"/>
    <property type="match status" value="1"/>
</dbReference>
<evidence type="ECO:0000313" key="5">
    <source>
        <dbReference type="Proteomes" id="UP001266305"/>
    </source>
</evidence>
<comment type="caution">
    <text evidence="4">The sequence shown here is derived from an EMBL/GenBank/DDBJ whole genome shotgun (WGS) entry which is preliminary data.</text>
</comment>
<gene>
    <name evidence="4" type="primary">MICALL2_1</name>
    <name evidence="4" type="ORF">P7K49_003426</name>
</gene>
<feature type="region of interest" description="Disordered" evidence="2">
    <location>
        <begin position="1"/>
        <end position="67"/>
    </location>
</feature>
<sequence length="270" mass="30703">MALSLHLGAARSPSPPRRRKLAVPASLDVSDNWLHSEPPGEEAPVQSWKEEEKKPHPQGKPGRPFCSVSVLAPLGETATSPVRLHPDYLPPEEIQRQLQDIERQLDTLELRGVELEKRLRAAEGDTLDSGAGGREPWWAPCPSWLLSPDDTEDGLMVDWFWLIHKKQLLLRQESELMYKSKAQRLEEQQQDIEGELRRLMAKPEALKSPQERRREQELLERYVSTVNDRSDIVDSLDEDRLRTSPLLLSLTTNLVPFQGTRRGPDAAGHD</sequence>
<dbReference type="InterPro" id="IPR022735">
    <property type="entry name" value="bMERB_dom"/>
</dbReference>
<organism evidence="4 5">
    <name type="scientific">Saguinus oedipus</name>
    <name type="common">Cotton-top tamarin</name>
    <name type="synonym">Oedipomidas oedipus</name>
    <dbReference type="NCBI Taxonomy" id="9490"/>
    <lineage>
        <taxon>Eukaryota</taxon>
        <taxon>Metazoa</taxon>
        <taxon>Chordata</taxon>
        <taxon>Craniata</taxon>
        <taxon>Vertebrata</taxon>
        <taxon>Euteleostomi</taxon>
        <taxon>Mammalia</taxon>
        <taxon>Eutheria</taxon>
        <taxon>Euarchontoglires</taxon>
        <taxon>Primates</taxon>
        <taxon>Haplorrhini</taxon>
        <taxon>Platyrrhini</taxon>
        <taxon>Cebidae</taxon>
        <taxon>Callitrichinae</taxon>
        <taxon>Saguinus</taxon>
    </lineage>
</organism>
<keyword evidence="1" id="KW-0175">Coiled coil</keyword>
<evidence type="ECO:0000259" key="3">
    <source>
        <dbReference type="PROSITE" id="PS51848"/>
    </source>
</evidence>
<dbReference type="Proteomes" id="UP001266305">
    <property type="component" value="Unassembled WGS sequence"/>
</dbReference>
<evidence type="ECO:0000256" key="2">
    <source>
        <dbReference type="SAM" id="MobiDB-lite"/>
    </source>
</evidence>
<proteinExistence type="predicted"/>
<evidence type="ECO:0000256" key="1">
    <source>
        <dbReference type="SAM" id="Coils"/>
    </source>
</evidence>
<feature type="coiled-coil region" evidence="1">
    <location>
        <begin position="91"/>
        <end position="125"/>
    </location>
</feature>
<dbReference type="PROSITE" id="PS51848">
    <property type="entry name" value="BMERB"/>
    <property type="match status" value="1"/>
</dbReference>
<dbReference type="InterPro" id="IPR050540">
    <property type="entry name" value="F-actin_Monoox_Mical"/>
</dbReference>
<dbReference type="SMART" id="SM01203">
    <property type="entry name" value="DUF3585"/>
    <property type="match status" value="1"/>
</dbReference>
<accession>A0ABQ9W4G1</accession>
<name>A0ABQ9W4G1_SAGOE</name>
<keyword evidence="5" id="KW-1185">Reference proteome</keyword>
<protein>
    <submittedName>
        <fullName evidence="4">MICAL-like protein 2</fullName>
    </submittedName>
</protein>
<reference evidence="4 5" key="1">
    <citation type="submission" date="2023-05" db="EMBL/GenBank/DDBJ databases">
        <title>B98-5 Cell Line De Novo Hybrid Assembly: An Optical Mapping Approach.</title>
        <authorList>
            <person name="Kananen K."/>
            <person name="Auerbach J.A."/>
            <person name="Kautto E."/>
            <person name="Blachly J.S."/>
        </authorList>
    </citation>
    <scope>NUCLEOTIDE SEQUENCE [LARGE SCALE GENOMIC DNA]</scope>
    <source>
        <strain evidence="4">B95-8</strain>
        <tissue evidence="4">Cell line</tissue>
    </source>
</reference>
<dbReference type="Pfam" id="PF12130">
    <property type="entry name" value="bMERB_dom"/>
    <property type="match status" value="1"/>
</dbReference>
<dbReference type="PANTHER" id="PTHR23167:SF87">
    <property type="entry name" value="MICAL-LIKE PROTEIN 2"/>
    <property type="match status" value="1"/>
</dbReference>
<feature type="domain" description="BMERB" evidence="3">
    <location>
        <begin position="81"/>
        <end position="252"/>
    </location>
</feature>
<dbReference type="EMBL" id="JASSZA010000002">
    <property type="protein sequence ID" value="KAK2116540.1"/>
    <property type="molecule type" value="Genomic_DNA"/>
</dbReference>
<evidence type="ECO:0000313" key="4">
    <source>
        <dbReference type="EMBL" id="KAK2116540.1"/>
    </source>
</evidence>